<dbReference type="GO" id="GO:0004673">
    <property type="term" value="F:protein histidine kinase activity"/>
    <property type="evidence" value="ECO:0007669"/>
    <property type="project" value="UniProtKB-EC"/>
</dbReference>
<dbReference type="PANTHER" id="PTHR45436:SF1">
    <property type="entry name" value="SENSOR PROTEIN QSEC"/>
    <property type="match status" value="1"/>
</dbReference>
<evidence type="ECO:0000313" key="13">
    <source>
        <dbReference type="EMBL" id="MDR7378971.1"/>
    </source>
</evidence>
<dbReference type="Gene3D" id="3.30.565.10">
    <property type="entry name" value="Histidine kinase-like ATPase, C-terminal domain"/>
    <property type="match status" value="1"/>
</dbReference>
<evidence type="ECO:0000256" key="5">
    <source>
        <dbReference type="ARBA" id="ARBA00022679"/>
    </source>
</evidence>
<keyword evidence="8 10" id="KW-1133">Transmembrane helix</keyword>
<evidence type="ECO:0000256" key="11">
    <source>
        <dbReference type="SAM" id="SignalP"/>
    </source>
</evidence>
<keyword evidence="6 10" id="KW-0812">Transmembrane</keyword>
<evidence type="ECO:0000259" key="12">
    <source>
        <dbReference type="PROSITE" id="PS50109"/>
    </source>
</evidence>
<dbReference type="SMART" id="SM00387">
    <property type="entry name" value="HATPase_c"/>
    <property type="match status" value="1"/>
</dbReference>
<proteinExistence type="predicted"/>
<feature type="domain" description="Histidine kinase" evidence="12">
    <location>
        <begin position="253"/>
        <end position="462"/>
    </location>
</feature>
<keyword evidence="5 13" id="KW-0808">Transferase</keyword>
<evidence type="ECO:0000256" key="4">
    <source>
        <dbReference type="ARBA" id="ARBA00022553"/>
    </source>
</evidence>
<evidence type="ECO:0000256" key="1">
    <source>
        <dbReference type="ARBA" id="ARBA00000085"/>
    </source>
</evidence>
<dbReference type="InterPro" id="IPR050428">
    <property type="entry name" value="TCS_sensor_his_kinase"/>
</dbReference>
<evidence type="ECO:0000256" key="2">
    <source>
        <dbReference type="ARBA" id="ARBA00004370"/>
    </source>
</evidence>
<dbReference type="Pfam" id="PF08521">
    <property type="entry name" value="2CSK_N"/>
    <property type="match status" value="1"/>
</dbReference>
<gene>
    <name evidence="13" type="ORF">J2X19_003665</name>
</gene>
<protein>
    <recommendedName>
        <fullName evidence="3">histidine kinase</fullName>
        <ecNumber evidence="3">2.7.13.3</ecNumber>
    </recommendedName>
</protein>
<keyword evidence="7 13" id="KW-0418">Kinase</keyword>
<evidence type="ECO:0000256" key="6">
    <source>
        <dbReference type="ARBA" id="ARBA00022692"/>
    </source>
</evidence>
<dbReference type="PANTHER" id="PTHR45436">
    <property type="entry name" value="SENSOR HISTIDINE KINASE YKOH"/>
    <property type="match status" value="1"/>
</dbReference>
<dbReference type="InterPro" id="IPR036097">
    <property type="entry name" value="HisK_dim/P_sf"/>
</dbReference>
<evidence type="ECO:0000256" key="10">
    <source>
        <dbReference type="SAM" id="Phobius"/>
    </source>
</evidence>
<dbReference type="SUPFAM" id="SSF47384">
    <property type="entry name" value="Homodimeric domain of signal transducing histidine kinase"/>
    <property type="match status" value="1"/>
</dbReference>
<dbReference type="InterPro" id="IPR004358">
    <property type="entry name" value="Sig_transdc_His_kin-like_C"/>
</dbReference>
<dbReference type="InterPro" id="IPR005467">
    <property type="entry name" value="His_kinase_dom"/>
</dbReference>
<sequence>MFWKRIRQASLKLRLLALLLPTMAVATATSLWLTRVDAVASANAAYDRSLLGAIKALDLNVSTASGGLAVELPYRLFEFFQLTATGNVYFRVATADGRVEIGHTDLPPPPSQLKVGQPLFYDATYFQESVRVGAFMRPFEASQPASGQPLLVIQVAESTASREQFTASFVRRAAQRDALFVLLMGIAVVLGLSLALRPMARLARQTRDREPDDLRPLHAEDLPRDIQPLVEAVNQQIARTEALVAQRRGFIDDASHQLRTPLAVLRAQLDYLLRETDPVRHQQALQALSDALSHAIRATNQLLTLARSDAAQPQWEPFDLGALAREVAMELLPVARARGIDLGVDAPTEPVRAEGDRGLLQQALLNIAHNALQHGRAQGVVTLQVLADPQAYRLQVSDDGPGLDPAVAQKLGQRFVKSRGSHGSGLGLAIARSVLERHGGQLRLEPQPQGTGVCAVLSWPKP</sequence>
<comment type="caution">
    <text evidence="13">The sequence shown here is derived from an EMBL/GenBank/DDBJ whole genome shotgun (WGS) entry which is preliminary data.</text>
</comment>
<organism evidence="13 14">
    <name type="scientific">Rhodoferax ferrireducens</name>
    <dbReference type="NCBI Taxonomy" id="192843"/>
    <lineage>
        <taxon>Bacteria</taxon>
        <taxon>Pseudomonadati</taxon>
        <taxon>Pseudomonadota</taxon>
        <taxon>Betaproteobacteria</taxon>
        <taxon>Burkholderiales</taxon>
        <taxon>Comamonadaceae</taxon>
        <taxon>Rhodoferax</taxon>
    </lineage>
</organism>
<dbReference type="PRINTS" id="PR00344">
    <property type="entry name" value="BCTRLSENSOR"/>
</dbReference>
<feature type="signal peptide" evidence="11">
    <location>
        <begin position="1"/>
        <end position="26"/>
    </location>
</feature>
<keyword evidence="9 10" id="KW-0472">Membrane</keyword>
<keyword evidence="14" id="KW-1185">Reference proteome</keyword>
<dbReference type="InterPro" id="IPR013727">
    <property type="entry name" value="2CSK_N"/>
</dbReference>
<keyword evidence="4" id="KW-0597">Phosphoprotein</keyword>
<dbReference type="Pfam" id="PF02518">
    <property type="entry name" value="HATPase_c"/>
    <property type="match status" value="1"/>
</dbReference>
<dbReference type="Proteomes" id="UP001180487">
    <property type="component" value="Unassembled WGS sequence"/>
</dbReference>
<dbReference type="PROSITE" id="PS50109">
    <property type="entry name" value="HIS_KIN"/>
    <property type="match status" value="1"/>
</dbReference>
<dbReference type="SMART" id="SM00388">
    <property type="entry name" value="HisKA"/>
    <property type="match status" value="1"/>
</dbReference>
<dbReference type="Pfam" id="PF00512">
    <property type="entry name" value="HisKA"/>
    <property type="match status" value="1"/>
</dbReference>
<dbReference type="CDD" id="cd00075">
    <property type="entry name" value="HATPase"/>
    <property type="match status" value="1"/>
</dbReference>
<feature type="chain" id="PRO_5045097600" description="histidine kinase" evidence="11">
    <location>
        <begin position="27"/>
        <end position="462"/>
    </location>
</feature>
<dbReference type="RefSeq" id="WP_310375263.1">
    <property type="nucleotide sequence ID" value="NZ_JAVDXT010000003.1"/>
</dbReference>
<comment type="subcellular location">
    <subcellularLocation>
        <location evidence="2">Membrane</location>
    </subcellularLocation>
</comment>
<reference evidence="13 14" key="1">
    <citation type="submission" date="2023-07" db="EMBL/GenBank/DDBJ databases">
        <title>Sorghum-associated microbial communities from plants grown in Nebraska, USA.</title>
        <authorList>
            <person name="Schachtman D."/>
        </authorList>
    </citation>
    <scope>NUCLEOTIDE SEQUENCE [LARGE SCALE GENOMIC DNA]</scope>
    <source>
        <strain evidence="13 14">BE313</strain>
    </source>
</reference>
<dbReference type="InterPro" id="IPR036890">
    <property type="entry name" value="HATPase_C_sf"/>
</dbReference>
<comment type="catalytic activity">
    <reaction evidence="1">
        <text>ATP + protein L-histidine = ADP + protein N-phospho-L-histidine.</text>
        <dbReference type="EC" id="2.7.13.3"/>
    </reaction>
</comment>
<accession>A0ABU2CCE9</accession>
<name>A0ABU2CCE9_9BURK</name>
<dbReference type="EC" id="2.7.13.3" evidence="3"/>
<evidence type="ECO:0000256" key="3">
    <source>
        <dbReference type="ARBA" id="ARBA00012438"/>
    </source>
</evidence>
<dbReference type="InterPro" id="IPR003594">
    <property type="entry name" value="HATPase_dom"/>
</dbReference>
<evidence type="ECO:0000256" key="9">
    <source>
        <dbReference type="ARBA" id="ARBA00023136"/>
    </source>
</evidence>
<evidence type="ECO:0000313" key="14">
    <source>
        <dbReference type="Proteomes" id="UP001180487"/>
    </source>
</evidence>
<dbReference type="Gene3D" id="1.10.287.130">
    <property type="match status" value="1"/>
</dbReference>
<dbReference type="SUPFAM" id="SSF55874">
    <property type="entry name" value="ATPase domain of HSP90 chaperone/DNA topoisomerase II/histidine kinase"/>
    <property type="match status" value="1"/>
</dbReference>
<evidence type="ECO:0000256" key="8">
    <source>
        <dbReference type="ARBA" id="ARBA00022989"/>
    </source>
</evidence>
<keyword evidence="11" id="KW-0732">Signal</keyword>
<evidence type="ECO:0000256" key="7">
    <source>
        <dbReference type="ARBA" id="ARBA00022777"/>
    </source>
</evidence>
<dbReference type="CDD" id="cd00082">
    <property type="entry name" value="HisKA"/>
    <property type="match status" value="1"/>
</dbReference>
<feature type="transmembrane region" description="Helical" evidence="10">
    <location>
        <begin position="178"/>
        <end position="196"/>
    </location>
</feature>
<dbReference type="InterPro" id="IPR003661">
    <property type="entry name" value="HisK_dim/P_dom"/>
</dbReference>
<dbReference type="EMBL" id="JAVDXT010000003">
    <property type="protein sequence ID" value="MDR7378971.1"/>
    <property type="molecule type" value="Genomic_DNA"/>
</dbReference>